<sequence>MERRGRGADPCPPPPPRMLPFASCLPGSLLLWALLLLLLGAASPQDSEEPDSYTECTDGYEWDPDSQHCRDVNECLTIPEACKGEMKCINHYGGYLCLPRSAAVINDLHGEGPPPPVPPAQHPNPCPPGYEPDEQESCVDVDECAQALHDCRPSQDCHNLPGSYQCTCPDGYRKIGLECVDIDECRYRYCQHRCVNLPGSFRCQCEPGFQLGPNNRSCVGEAGLGQASGPGQGDGGELAPFLTSPGEQVKWGALGCSLAFTPPTFLAPLDVNECDMGAPCEQRCFNSYGTFLCRCHQGYELHRDGFSCSDIDECSYSSYLCQYRCVNEPGRFSCHCPQGYQLLATRLCQGTGCPGGVGRVESGVSGLMPRFQPLSPGTDVDECESGAHQCSEAQTCVNFYGGYRCVDTNRCVEPYVQVSDNRCLCPASNPLCREQPSSIVHRYMSITSERSVPADVFQIQATSVYPGAYNAFQIRAGNAQGDFYIRQINNVSAMLVLARPVTGPREYVLDLEMVTMNSLMSYRASSVLRLTVFVGAYTF</sequence>
<evidence type="ECO:0000313" key="14">
    <source>
        <dbReference type="EMBL" id="KAK1335560.1"/>
    </source>
</evidence>
<evidence type="ECO:0000256" key="3">
    <source>
        <dbReference type="ARBA" id="ARBA00022525"/>
    </source>
</evidence>
<evidence type="ECO:0000256" key="7">
    <source>
        <dbReference type="ARBA" id="ARBA00022737"/>
    </source>
</evidence>
<evidence type="ECO:0000256" key="11">
    <source>
        <dbReference type="PROSITE-ProRule" id="PRU00076"/>
    </source>
</evidence>
<keyword evidence="6 12" id="KW-0732">Signal</keyword>
<dbReference type="EMBL" id="JAULJE010000013">
    <property type="protein sequence ID" value="KAK1335560.1"/>
    <property type="molecule type" value="Genomic_DNA"/>
</dbReference>
<name>A0AA40HQL5_CNENI</name>
<evidence type="ECO:0000256" key="2">
    <source>
        <dbReference type="ARBA" id="ARBA00006127"/>
    </source>
</evidence>
<dbReference type="InterPro" id="IPR000742">
    <property type="entry name" value="EGF"/>
</dbReference>
<dbReference type="AlphaFoldDB" id="A0AA40HQL5"/>
<dbReference type="InterPro" id="IPR052235">
    <property type="entry name" value="Nephronectin_domain"/>
</dbReference>
<dbReference type="PROSITE" id="PS01187">
    <property type="entry name" value="EGF_CA"/>
    <property type="match status" value="3"/>
</dbReference>
<dbReference type="FunFam" id="2.10.25.10:FF:000366">
    <property type="entry name" value="EGF-containing fibulin-like extracellular matrix protein 2"/>
    <property type="match status" value="1"/>
</dbReference>
<dbReference type="GO" id="GO:0005509">
    <property type="term" value="F:calcium ion binding"/>
    <property type="evidence" value="ECO:0007669"/>
    <property type="project" value="InterPro"/>
</dbReference>
<feature type="domain" description="EGF-like" evidence="13">
    <location>
        <begin position="140"/>
        <end position="180"/>
    </location>
</feature>
<dbReference type="InterPro" id="IPR000152">
    <property type="entry name" value="EGF-type_Asp/Asn_hydroxyl_site"/>
</dbReference>
<evidence type="ECO:0000256" key="4">
    <source>
        <dbReference type="ARBA" id="ARBA00022530"/>
    </source>
</evidence>
<feature type="chain" id="PRO_5041294114" description="EGF-like domain-containing protein" evidence="12">
    <location>
        <begin position="45"/>
        <end position="539"/>
    </location>
</feature>
<accession>A0AA40HQL5</accession>
<dbReference type="Pfam" id="PF07645">
    <property type="entry name" value="EGF_CA"/>
    <property type="match status" value="6"/>
</dbReference>
<evidence type="ECO:0000256" key="8">
    <source>
        <dbReference type="ARBA" id="ARBA00022837"/>
    </source>
</evidence>
<evidence type="ECO:0000256" key="10">
    <source>
        <dbReference type="ARBA" id="ARBA00023180"/>
    </source>
</evidence>
<protein>
    <recommendedName>
        <fullName evidence="13">EGF-like domain-containing protein</fullName>
    </recommendedName>
</protein>
<keyword evidence="5 11" id="KW-0245">EGF-like domain</keyword>
<dbReference type="PROSITE" id="PS50026">
    <property type="entry name" value="EGF_3"/>
    <property type="match status" value="3"/>
</dbReference>
<comment type="caution">
    <text evidence="14">The sequence shown here is derived from an EMBL/GenBank/DDBJ whole genome shotgun (WGS) entry which is preliminary data.</text>
</comment>
<dbReference type="FunFam" id="2.10.25.10:FF:000290">
    <property type="entry name" value="EGF-containing fibulin-like extracellular matrix protein 2"/>
    <property type="match status" value="1"/>
</dbReference>
<evidence type="ECO:0000256" key="1">
    <source>
        <dbReference type="ARBA" id="ARBA00004498"/>
    </source>
</evidence>
<keyword evidence="4" id="KW-0272">Extracellular matrix</keyword>
<dbReference type="Pfam" id="PF22914">
    <property type="entry name" value="Fibulin_C"/>
    <property type="match status" value="1"/>
</dbReference>
<gene>
    <name evidence="14" type="ORF">QTO34_003350</name>
</gene>
<feature type="signal peptide" evidence="12">
    <location>
        <begin position="1"/>
        <end position="44"/>
    </location>
</feature>
<dbReference type="GO" id="GO:0031012">
    <property type="term" value="C:extracellular matrix"/>
    <property type="evidence" value="ECO:0007669"/>
    <property type="project" value="UniProtKB-ARBA"/>
</dbReference>
<dbReference type="InterPro" id="IPR049883">
    <property type="entry name" value="NOTCH1_EGF-like"/>
</dbReference>
<evidence type="ECO:0000256" key="5">
    <source>
        <dbReference type="ARBA" id="ARBA00022536"/>
    </source>
</evidence>
<comment type="similarity">
    <text evidence="2">Belongs to the fibulin family.</text>
</comment>
<dbReference type="FunFam" id="2.10.25.10:FF:000038">
    <property type="entry name" value="Fibrillin 2"/>
    <property type="match status" value="1"/>
</dbReference>
<keyword evidence="9" id="KW-1015">Disulfide bond</keyword>
<dbReference type="CDD" id="cd00054">
    <property type="entry name" value="EGF_CA"/>
    <property type="match status" value="5"/>
</dbReference>
<keyword evidence="3" id="KW-0964">Secreted</keyword>
<keyword evidence="7" id="KW-0677">Repeat</keyword>
<comment type="subcellular location">
    <subcellularLocation>
        <location evidence="1">Secreted</location>
        <location evidence="1">Extracellular space</location>
        <location evidence="1">Extracellular matrix</location>
    </subcellularLocation>
</comment>
<dbReference type="PANTHER" id="PTHR24050:SF26">
    <property type="entry name" value="FIBULIN-5"/>
    <property type="match status" value="1"/>
</dbReference>
<dbReference type="SUPFAM" id="SSF57184">
    <property type="entry name" value="Growth factor receptor domain"/>
    <property type="match status" value="2"/>
</dbReference>
<dbReference type="FunFam" id="2.10.25.10:FF:000201">
    <property type="entry name" value="EGF-containing fibulin-like extracellular matrix protein 2"/>
    <property type="match status" value="1"/>
</dbReference>
<feature type="domain" description="EGF-like" evidence="13">
    <location>
        <begin position="181"/>
        <end position="219"/>
    </location>
</feature>
<dbReference type="SMART" id="SM00179">
    <property type="entry name" value="EGF_CA"/>
    <property type="match status" value="6"/>
</dbReference>
<evidence type="ECO:0000313" key="15">
    <source>
        <dbReference type="Proteomes" id="UP001177744"/>
    </source>
</evidence>
<dbReference type="PROSITE" id="PS00010">
    <property type="entry name" value="ASX_HYDROXYL"/>
    <property type="match status" value="4"/>
</dbReference>
<evidence type="ECO:0000256" key="12">
    <source>
        <dbReference type="SAM" id="SignalP"/>
    </source>
</evidence>
<keyword evidence="10" id="KW-0325">Glycoprotein</keyword>
<dbReference type="Proteomes" id="UP001177744">
    <property type="component" value="Unassembled WGS sequence"/>
</dbReference>
<dbReference type="InterPro" id="IPR018097">
    <property type="entry name" value="EGF_Ca-bd_CS"/>
</dbReference>
<dbReference type="InterPro" id="IPR009030">
    <property type="entry name" value="Growth_fac_rcpt_cys_sf"/>
</dbReference>
<dbReference type="SMART" id="SM00181">
    <property type="entry name" value="EGF"/>
    <property type="match status" value="5"/>
</dbReference>
<evidence type="ECO:0000259" key="13">
    <source>
        <dbReference type="PROSITE" id="PS50026"/>
    </source>
</evidence>
<keyword evidence="15" id="KW-1185">Reference proteome</keyword>
<keyword evidence="8" id="KW-0106">Calcium</keyword>
<dbReference type="FunFam" id="2.10.25.10:FF:000367">
    <property type="entry name" value="EGF-containing fibulin-like extracellular matrix protein 2"/>
    <property type="match status" value="1"/>
</dbReference>
<dbReference type="Gene3D" id="2.10.25.10">
    <property type="entry name" value="Laminin"/>
    <property type="match status" value="6"/>
</dbReference>
<evidence type="ECO:0000256" key="6">
    <source>
        <dbReference type="ARBA" id="ARBA00022729"/>
    </source>
</evidence>
<evidence type="ECO:0000256" key="9">
    <source>
        <dbReference type="ARBA" id="ARBA00023157"/>
    </source>
</evidence>
<reference evidence="14" key="1">
    <citation type="submission" date="2023-06" db="EMBL/GenBank/DDBJ databases">
        <title>Reference genome for the Northern bat (Eptesicus nilssonii), a most northern bat species.</title>
        <authorList>
            <person name="Laine V.N."/>
            <person name="Pulliainen A.T."/>
            <person name="Lilley T.M."/>
        </authorList>
    </citation>
    <scope>NUCLEOTIDE SEQUENCE</scope>
    <source>
        <strain evidence="14">BLF_Eptnil</strain>
        <tissue evidence="14">Kidney</tissue>
    </source>
</reference>
<proteinExistence type="inferred from homology"/>
<dbReference type="GO" id="GO:0048251">
    <property type="term" value="P:elastic fiber assembly"/>
    <property type="evidence" value="ECO:0007669"/>
    <property type="project" value="UniProtKB-ARBA"/>
</dbReference>
<dbReference type="InterPro" id="IPR055088">
    <property type="entry name" value="Fibulin_C"/>
</dbReference>
<dbReference type="PROSITE" id="PS01186">
    <property type="entry name" value="EGF_2"/>
    <property type="match status" value="3"/>
</dbReference>
<comment type="caution">
    <text evidence="11">Lacks conserved residue(s) required for the propagation of feature annotation.</text>
</comment>
<organism evidence="14 15">
    <name type="scientific">Cnephaeus nilssonii</name>
    <name type="common">Northern bat</name>
    <name type="synonym">Eptesicus nilssonii</name>
    <dbReference type="NCBI Taxonomy" id="3371016"/>
    <lineage>
        <taxon>Eukaryota</taxon>
        <taxon>Metazoa</taxon>
        <taxon>Chordata</taxon>
        <taxon>Craniata</taxon>
        <taxon>Vertebrata</taxon>
        <taxon>Euteleostomi</taxon>
        <taxon>Mammalia</taxon>
        <taxon>Eutheria</taxon>
        <taxon>Laurasiatheria</taxon>
        <taxon>Chiroptera</taxon>
        <taxon>Yangochiroptera</taxon>
        <taxon>Vespertilionidae</taxon>
        <taxon>Cnephaeus</taxon>
    </lineage>
</organism>
<dbReference type="InterPro" id="IPR001881">
    <property type="entry name" value="EGF-like_Ca-bd_dom"/>
</dbReference>
<feature type="domain" description="EGF-like" evidence="13">
    <location>
        <begin position="310"/>
        <end position="349"/>
    </location>
</feature>
<dbReference type="FunFam" id="2.10.25.10:FF:000240">
    <property type="entry name" value="Vitamin K-dependent protein S"/>
    <property type="match status" value="1"/>
</dbReference>
<dbReference type="PANTHER" id="PTHR24050">
    <property type="entry name" value="PA14 DOMAIN-CONTAINING PROTEIN"/>
    <property type="match status" value="1"/>
</dbReference>